<proteinExistence type="predicted"/>
<evidence type="ECO:0000256" key="1">
    <source>
        <dbReference type="SAM" id="MobiDB-lite"/>
    </source>
</evidence>
<feature type="compositionally biased region" description="Acidic residues" evidence="1">
    <location>
        <begin position="42"/>
        <end position="51"/>
    </location>
</feature>
<evidence type="ECO:0000256" key="2">
    <source>
        <dbReference type="SAM" id="SignalP"/>
    </source>
</evidence>
<evidence type="ECO:0000313" key="4">
    <source>
        <dbReference type="Proteomes" id="UP001142055"/>
    </source>
</evidence>
<dbReference type="AlphaFoldDB" id="A0A9Q0RIS8"/>
<keyword evidence="2" id="KW-0732">Signal</keyword>
<name>A0A9Q0RIS8_BLOTA</name>
<feature type="chain" id="PRO_5040400051" evidence="2">
    <location>
        <begin position="20"/>
        <end position="51"/>
    </location>
</feature>
<keyword evidence="4" id="KW-1185">Reference proteome</keyword>
<dbReference type="Proteomes" id="UP001142055">
    <property type="component" value="Chromosome 4"/>
</dbReference>
<dbReference type="EMBL" id="JAPWDV010000004">
    <property type="protein sequence ID" value="KAJ6216039.1"/>
    <property type="molecule type" value="Genomic_DNA"/>
</dbReference>
<accession>A0A9Q0RIS8</accession>
<gene>
    <name evidence="3" type="ORF">RDWZM_010539</name>
</gene>
<sequence>FFFIIIIIFTIATQRSIIAIANQSIVYQRLTNNNGDGNGNGNDDDDENNWN</sequence>
<feature type="non-terminal residue" evidence="3">
    <location>
        <position position="1"/>
    </location>
</feature>
<evidence type="ECO:0000313" key="3">
    <source>
        <dbReference type="EMBL" id="KAJ6216039.1"/>
    </source>
</evidence>
<feature type="signal peptide" evidence="2">
    <location>
        <begin position="1"/>
        <end position="19"/>
    </location>
</feature>
<feature type="region of interest" description="Disordered" evidence="1">
    <location>
        <begin position="32"/>
        <end position="51"/>
    </location>
</feature>
<feature type="non-terminal residue" evidence="3">
    <location>
        <position position="51"/>
    </location>
</feature>
<comment type="caution">
    <text evidence="3">The sequence shown here is derived from an EMBL/GenBank/DDBJ whole genome shotgun (WGS) entry which is preliminary data.</text>
</comment>
<protein>
    <submittedName>
        <fullName evidence="3">Uncharacterized protein</fullName>
    </submittedName>
</protein>
<organism evidence="3 4">
    <name type="scientific">Blomia tropicalis</name>
    <name type="common">Mite</name>
    <dbReference type="NCBI Taxonomy" id="40697"/>
    <lineage>
        <taxon>Eukaryota</taxon>
        <taxon>Metazoa</taxon>
        <taxon>Ecdysozoa</taxon>
        <taxon>Arthropoda</taxon>
        <taxon>Chelicerata</taxon>
        <taxon>Arachnida</taxon>
        <taxon>Acari</taxon>
        <taxon>Acariformes</taxon>
        <taxon>Sarcoptiformes</taxon>
        <taxon>Astigmata</taxon>
        <taxon>Glycyphagoidea</taxon>
        <taxon>Echimyopodidae</taxon>
        <taxon>Blomia</taxon>
    </lineage>
</organism>
<reference evidence="3" key="1">
    <citation type="submission" date="2022-12" db="EMBL/GenBank/DDBJ databases">
        <title>Genome assemblies of Blomia tropicalis.</title>
        <authorList>
            <person name="Cui Y."/>
        </authorList>
    </citation>
    <scope>NUCLEOTIDE SEQUENCE</scope>
    <source>
        <tissue evidence="3">Adult mites</tissue>
    </source>
</reference>